<dbReference type="PANTHER" id="PTHR40082:SF1">
    <property type="entry name" value="BLR5956 PROTEIN"/>
    <property type="match status" value="1"/>
</dbReference>
<accession>A0A8T3VPV3</accession>
<dbReference type="Pfam" id="PF02602">
    <property type="entry name" value="HEM4"/>
    <property type="match status" value="1"/>
</dbReference>
<dbReference type="GO" id="GO:0004852">
    <property type="term" value="F:uroporphyrinogen-III synthase activity"/>
    <property type="evidence" value="ECO:0007669"/>
    <property type="project" value="InterPro"/>
</dbReference>
<dbReference type="InterPro" id="IPR036108">
    <property type="entry name" value="4pyrrol_syn_uPrphyn_synt_sf"/>
</dbReference>
<dbReference type="InterPro" id="IPR003754">
    <property type="entry name" value="4pyrrol_synth_uPrphyn_synth"/>
</dbReference>
<dbReference type="InterPro" id="IPR039793">
    <property type="entry name" value="UROS/Hem4"/>
</dbReference>
<name>A0A8T3VPV3_METOL</name>
<dbReference type="Proteomes" id="UP000732619">
    <property type="component" value="Unassembled WGS sequence"/>
</dbReference>
<evidence type="ECO:0000313" key="2">
    <source>
        <dbReference type="EMBL" id="MBE6513342.1"/>
    </source>
</evidence>
<dbReference type="EMBL" id="SUTG01000074">
    <property type="protein sequence ID" value="MBE6513342.1"/>
    <property type="molecule type" value="Genomic_DNA"/>
</dbReference>
<feature type="domain" description="Tetrapyrrole biosynthesis uroporphyrinogen III synthase" evidence="1">
    <location>
        <begin position="18"/>
        <end position="247"/>
    </location>
</feature>
<evidence type="ECO:0000313" key="3">
    <source>
        <dbReference type="Proteomes" id="UP000732619"/>
    </source>
</evidence>
<comment type="caution">
    <text evidence="2">The sequence shown here is derived from an EMBL/GenBank/DDBJ whole genome shotgun (WGS) entry which is preliminary data.</text>
</comment>
<dbReference type="AlphaFoldDB" id="A0A8T3VPV3"/>
<evidence type="ECO:0000259" key="1">
    <source>
        <dbReference type="Pfam" id="PF02602"/>
    </source>
</evidence>
<dbReference type="PANTHER" id="PTHR40082">
    <property type="entry name" value="BLR5956 PROTEIN"/>
    <property type="match status" value="1"/>
</dbReference>
<dbReference type="SUPFAM" id="SSF69618">
    <property type="entry name" value="HemD-like"/>
    <property type="match status" value="1"/>
</dbReference>
<sequence>MVKRIAITRPKERSKAAKEFIENYGGEALIVPTLELKLENTDSLKELMSRFGELDWLIFTSVSSIDSIFKFYPNFVECLNSECKIATIGTKTAELAMNKGLHIDIIPKDYTAEGLIEEFKRIDLNNKIVGVPRTFSARTILPEELKNMGAEVILAESYKSVIPEEKEDIENLIQEILNGRIDGITFTSPLTVVNLFKTAKDEEKDELVEKLSSSTLTVAIGPITGKILDDYNVKHIYPERYTVKDMIDLMFRELNNQN</sequence>
<gene>
    <name evidence="2" type="ORF">E7Z75_09450</name>
</gene>
<proteinExistence type="predicted"/>
<dbReference type="GO" id="GO:0006780">
    <property type="term" value="P:uroporphyrinogen III biosynthetic process"/>
    <property type="evidence" value="ECO:0007669"/>
    <property type="project" value="InterPro"/>
</dbReference>
<dbReference type="CDD" id="cd06578">
    <property type="entry name" value="HemD"/>
    <property type="match status" value="1"/>
</dbReference>
<dbReference type="Gene3D" id="3.40.50.10090">
    <property type="match status" value="2"/>
</dbReference>
<organism evidence="2 3">
    <name type="scientific">Methanobrevibacter olleyae</name>
    <dbReference type="NCBI Taxonomy" id="294671"/>
    <lineage>
        <taxon>Archaea</taxon>
        <taxon>Methanobacteriati</taxon>
        <taxon>Methanobacteriota</taxon>
        <taxon>Methanomada group</taxon>
        <taxon>Methanobacteria</taxon>
        <taxon>Methanobacteriales</taxon>
        <taxon>Methanobacteriaceae</taxon>
        <taxon>Methanobrevibacter</taxon>
    </lineage>
</organism>
<protein>
    <submittedName>
        <fullName evidence="2">Uroporphyrinogen-III synthase</fullName>
    </submittedName>
</protein>
<reference evidence="2" key="1">
    <citation type="submission" date="2019-04" db="EMBL/GenBank/DDBJ databases">
        <title>Evolution of Biomass-Degrading Anaerobic Consortia Revealed by Metagenomics.</title>
        <authorList>
            <person name="Peng X."/>
        </authorList>
    </citation>
    <scope>NUCLEOTIDE SEQUENCE</scope>
    <source>
        <strain evidence="2">SIG14</strain>
    </source>
</reference>